<comment type="subcellular location">
    <subcellularLocation>
        <location evidence="1 20">Cell inner membrane</location>
        <topology evidence="1 20">Peripheral membrane protein</topology>
        <orientation evidence="1 20">Cytoplasmic side</orientation>
    </subcellularLocation>
</comment>
<comment type="caution">
    <text evidence="23">The sequence shown here is derived from an EMBL/GenBank/DDBJ whole genome shotgun (WGS) entry which is preliminary data.</text>
</comment>
<dbReference type="NCBIfam" id="TIGR01812">
    <property type="entry name" value="sdhA_frdA_Gneg"/>
    <property type="match status" value="1"/>
</dbReference>
<keyword evidence="11 20" id="KW-0249">Electron transport</keyword>
<dbReference type="GeneID" id="300656313"/>
<evidence type="ECO:0000256" key="20">
    <source>
        <dbReference type="RuleBase" id="RU362051"/>
    </source>
</evidence>
<dbReference type="SUPFAM" id="SSF51905">
    <property type="entry name" value="FAD/NAD(P)-binding domain"/>
    <property type="match status" value="1"/>
</dbReference>
<protein>
    <recommendedName>
        <fullName evidence="6 15">Succinate dehydrogenase flavoprotein subunit</fullName>
        <ecNumber evidence="5 20">1.3.5.1</ecNumber>
    </recommendedName>
</protein>
<keyword evidence="20" id="KW-0997">Cell inner membrane</keyword>
<evidence type="ECO:0000256" key="8">
    <source>
        <dbReference type="ARBA" id="ARBA00022532"/>
    </source>
</evidence>
<dbReference type="InterPro" id="IPR030664">
    <property type="entry name" value="SdhA/FrdA/AprA"/>
</dbReference>
<evidence type="ECO:0000256" key="7">
    <source>
        <dbReference type="ARBA" id="ARBA00022448"/>
    </source>
</evidence>
<dbReference type="InterPro" id="IPR037099">
    <property type="entry name" value="Fum_R/Succ_DH_flav-like_C_sf"/>
</dbReference>
<dbReference type="InterPro" id="IPR003952">
    <property type="entry name" value="FRD_SDH_FAD_BS"/>
</dbReference>
<evidence type="ECO:0000256" key="18">
    <source>
        <dbReference type="PIRSR" id="PIRSR611281-3"/>
    </source>
</evidence>
<dbReference type="InterPro" id="IPR036188">
    <property type="entry name" value="FAD/NAD-bd_sf"/>
</dbReference>
<evidence type="ECO:0000256" key="6">
    <source>
        <dbReference type="ARBA" id="ARBA00019965"/>
    </source>
</evidence>
<dbReference type="GO" id="GO:0009055">
    <property type="term" value="F:electron transfer activity"/>
    <property type="evidence" value="ECO:0007669"/>
    <property type="project" value="TreeGrafter"/>
</dbReference>
<evidence type="ECO:0000256" key="13">
    <source>
        <dbReference type="ARBA" id="ARBA00023136"/>
    </source>
</evidence>
<evidence type="ECO:0000256" key="12">
    <source>
        <dbReference type="ARBA" id="ARBA00023002"/>
    </source>
</evidence>
<dbReference type="InterPro" id="IPR011281">
    <property type="entry name" value="Succ_DH_flav_su_fwd"/>
</dbReference>
<evidence type="ECO:0000313" key="23">
    <source>
        <dbReference type="EMBL" id="NBG94257.1"/>
    </source>
</evidence>
<dbReference type="Gene3D" id="3.50.50.60">
    <property type="entry name" value="FAD/NAD(P)-binding domain"/>
    <property type="match status" value="1"/>
</dbReference>
<keyword evidence="20" id="KW-1003">Cell membrane</keyword>
<dbReference type="PANTHER" id="PTHR11632:SF51">
    <property type="entry name" value="SUCCINATE DEHYDROGENASE [UBIQUINONE] FLAVOPROTEIN SUBUNIT, MITOCHONDRIAL"/>
    <property type="match status" value="1"/>
</dbReference>
<evidence type="ECO:0000256" key="14">
    <source>
        <dbReference type="ARBA" id="ARBA00049220"/>
    </source>
</evidence>
<feature type="binding site" evidence="17">
    <location>
        <position position="403"/>
    </location>
    <ligand>
        <name>substrate</name>
    </ligand>
</feature>
<dbReference type="InterPro" id="IPR014006">
    <property type="entry name" value="Succ_Dhase_FrdA_Gneg"/>
</dbReference>
<feature type="domain" description="FAD-dependent oxidoreductase 2 FAD-binding" evidence="21">
    <location>
        <begin position="15"/>
        <end position="409"/>
    </location>
</feature>
<dbReference type="FunFam" id="3.50.50.60:FF:000026">
    <property type="entry name" value="Succinate dehydrogenase flavoprotein subunit"/>
    <property type="match status" value="1"/>
</dbReference>
<dbReference type="EMBL" id="WXYQ01000001">
    <property type="protein sequence ID" value="NBG94257.1"/>
    <property type="molecule type" value="Genomic_DNA"/>
</dbReference>
<dbReference type="Gene3D" id="4.10.80.40">
    <property type="entry name" value="succinate dehydrogenase protein domain"/>
    <property type="match status" value="1"/>
</dbReference>
<dbReference type="PROSITE" id="PS00504">
    <property type="entry name" value="FRD_SDH_FAD_BINDING"/>
    <property type="match status" value="1"/>
</dbReference>
<dbReference type="Proteomes" id="UP000470384">
    <property type="component" value="Unassembled WGS sequence"/>
</dbReference>
<evidence type="ECO:0000256" key="10">
    <source>
        <dbReference type="ARBA" id="ARBA00022827"/>
    </source>
</evidence>
<dbReference type="SUPFAM" id="SSF56425">
    <property type="entry name" value="Succinate dehydrogenase/fumarate reductase flavoprotein, catalytic domain"/>
    <property type="match status" value="1"/>
</dbReference>
<dbReference type="Gene3D" id="1.20.58.100">
    <property type="entry name" value="Fumarate reductase/succinate dehydrogenase flavoprotein-like, C-terminal domain"/>
    <property type="match status" value="1"/>
</dbReference>
<keyword evidence="10 18" id="KW-0274">FAD</keyword>
<feature type="binding site" evidence="17">
    <location>
        <position position="259"/>
    </location>
    <ligand>
        <name>substrate</name>
    </ligand>
</feature>
<dbReference type="SUPFAM" id="SSF46977">
    <property type="entry name" value="Succinate dehydrogenase/fumarate reductase flavoprotein C-terminal domain"/>
    <property type="match status" value="1"/>
</dbReference>
<reference evidence="23 24" key="1">
    <citation type="journal article" date="2016" name="Int. J. Syst. Evol. Microbiol.">
        <title>Pyruvatibacter mobilis gen. nov., sp. nov., a marine bacterium from the culture broth of Picochlorum sp. 122.</title>
        <authorList>
            <person name="Wang G."/>
            <person name="Tang M."/>
            <person name="Wu H."/>
            <person name="Dai S."/>
            <person name="Li T."/>
            <person name="Chen C."/>
            <person name="He H."/>
            <person name="Fan J."/>
            <person name="Xiang W."/>
            <person name="Li X."/>
        </authorList>
    </citation>
    <scope>NUCLEOTIDE SEQUENCE [LARGE SCALE GENOMIC DNA]</scope>
    <source>
        <strain evidence="23 24">GYP-11</strain>
    </source>
</reference>
<dbReference type="PANTHER" id="PTHR11632">
    <property type="entry name" value="SUCCINATE DEHYDROGENASE 2 FLAVOPROTEIN SUBUNIT"/>
    <property type="match status" value="1"/>
</dbReference>
<dbReference type="GO" id="GO:0050660">
    <property type="term" value="F:flavin adenine dinucleotide binding"/>
    <property type="evidence" value="ECO:0007669"/>
    <property type="project" value="UniProtKB-UniRule"/>
</dbReference>
<accession>A0A845Q7C2</accession>
<feature type="domain" description="Fumarate reductase/succinate dehydrogenase flavoprotein-like C-terminal" evidence="22">
    <location>
        <begin position="464"/>
        <end position="597"/>
    </location>
</feature>
<feature type="binding site" evidence="17">
    <location>
        <position position="358"/>
    </location>
    <ligand>
        <name>substrate</name>
    </ligand>
</feature>
<keyword evidence="9 18" id="KW-0285">Flavoprotein</keyword>
<feature type="binding site" evidence="18">
    <location>
        <begin position="43"/>
        <end position="58"/>
    </location>
    <ligand>
        <name>FAD</name>
        <dbReference type="ChEBI" id="CHEBI:57692"/>
    </ligand>
</feature>
<evidence type="ECO:0000256" key="19">
    <source>
        <dbReference type="PIRSR" id="PIRSR611281-4"/>
    </source>
</evidence>
<keyword evidence="8 20" id="KW-0816">Tricarboxylic acid cycle</keyword>
<evidence type="ECO:0000259" key="21">
    <source>
        <dbReference type="Pfam" id="PF00890"/>
    </source>
</evidence>
<comment type="subunit">
    <text evidence="4">Part of an enzyme complex containing four subunits: a flavoprotein, an iron-sulfur, cytochrome b-556, and a hydrophobic anchor protein.</text>
</comment>
<evidence type="ECO:0000256" key="16">
    <source>
        <dbReference type="PIRSR" id="PIRSR000171-1"/>
    </source>
</evidence>
<dbReference type="EC" id="1.3.5.1" evidence="5 20"/>
<evidence type="ECO:0000256" key="17">
    <source>
        <dbReference type="PIRSR" id="PIRSR611281-2"/>
    </source>
</evidence>
<evidence type="ECO:0000256" key="4">
    <source>
        <dbReference type="ARBA" id="ARBA00011294"/>
    </source>
</evidence>
<dbReference type="InterPro" id="IPR027477">
    <property type="entry name" value="Succ_DH/fumarate_Rdtase_cat_sf"/>
</dbReference>
<comment type="cofactor">
    <cofactor evidence="18">
        <name>FAD</name>
        <dbReference type="ChEBI" id="CHEBI:57692"/>
    </cofactor>
    <text evidence="18">Flavinylated by SdhE, about 5% flavinylation occurs in the absence of SdhE.</text>
</comment>
<feature type="binding site" evidence="18">
    <location>
        <begin position="408"/>
        <end position="409"/>
    </location>
    <ligand>
        <name>FAD</name>
        <dbReference type="ChEBI" id="CHEBI:57692"/>
    </ligand>
</feature>
<sequence>MTTNGSYEIIDHTFDVVVVGAGGSGLRATLGCAEAGLRTACISKVFPTRSHTVAAQGGISASLGNMGDDDWRWHMYDTVKGSDWLGDQDAIEYLCRNAPEAVYELEHFGVPFSRTEEGKIYQRPFGGMTTNYGEGIAQRTCAAADRTGHAILHTLYGQAVRHNAEFFIEYFVLDLIMVDGRCAGVMVLNMDDGTIHRFQANMVILATGGYGRTYFSCTSAHTCTGDGNAMVLRAGLPLQDMEFVQFHPTGIYGSGCLITEGSRGEGGYLTNSEGERFMERYAPSAKDLASRDVVSRSMSMEIREGRGVGAEGDHIFLHLDHLDPKILAERLPGISESARIFAGVDVTKEPIPVLPTVHYNMGGIPTNYHGEVVAPKDGDPDAVVPGLMAIGEAACVSVHGANRLGSNSLIDLVVFGRASGLRCAEILTPGERQRELPADAGQNALARLDHFRHASGGTPTAELRLKMQKSMQTNCAVFRTGETLDEGVSQIADVYSGLPDIKVEDRSMIWNSDLIETLEFDNLISQAAVTMNSAANRKESRGGHAREDFPDRNDDEWMKHTLAWVDEKGNVSLDYRPVHSYTMSNDVEYIAPKARVY</sequence>
<dbReference type="FunFam" id="1.20.58.100:FF:000001">
    <property type="entry name" value="Succinate dehydrogenase flavoprotein subunit (SdhA)"/>
    <property type="match status" value="1"/>
</dbReference>
<feature type="modified residue" description="Tele-8alpha-FAD histidine" evidence="19">
    <location>
        <position position="51"/>
    </location>
</feature>
<evidence type="ECO:0000256" key="15">
    <source>
        <dbReference type="NCBIfam" id="TIGR01816"/>
    </source>
</evidence>
<evidence type="ECO:0000256" key="11">
    <source>
        <dbReference type="ARBA" id="ARBA00022982"/>
    </source>
</evidence>
<feature type="binding site" evidence="18">
    <location>
        <begin position="20"/>
        <end position="25"/>
    </location>
    <ligand>
        <name>FAD</name>
        <dbReference type="ChEBI" id="CHEBI:57692"/>
    </ligand>
</feature>
<dbReference type="InterPro" id="IPR015939">
    <property type="entry name" value="Fum_Rdtase/Succ_DH_flav-like_C"/>
</dbReference>
<evidence type="ECO:0000256" key="2">
    <source>
        <dbReference type="ARBA" id="ARBA00004894"/>
    </source>
</evidence>
<evidence type="ECO:0000256" key="5">
    <source>
        <dbReference type="ARBA" id="ARBA00012792"/>
    </source>
</evidence>
<dbReference type="OrthoDB" id="9806724at2"/>
<organism evidence="23 24">
    <name type="scientific">Pyruvatibacter mobilis</name>
    <dbReference type="NCBI Taxonomy" id="1712261"/>
    <lineage>
        <taxon>Bacteria</taxon>
        <taxon>Pseudomonadati</taxon>
        <taxon>Pseudomonadota</taxon>
        <taxon>Alphaproteobacteria</taxon>
        <taxon>Hyphomicrobiales</taxon>
        <taxon>Parvibaculaceae</taxon>
        <taxon>Pyruvatibacter</taxon>
    </lineage>
</organism>
<evidence type="ECO:0000256" key="3">
    <source>
        <dbReference type="ARBA" id="ARBA00008040"/>
    </source>
</evidence>
<keyword evidence="7 20" id="KW-0813">Transport</keyword>
<dbReference type="GO" id="GO:0008177">
    <property type="term" value="F:succinate dehydrogenase (quinone) activity"/>
    <property type="evidence" value="ECO:0007669"/>
    <property type="project" value="UniProtKB-EC"/>
</dbReference>
<comment type="similarity">
    <text evidence="3 20">Belongs to the FAD-dependent oxidoreductase 2 family. FRD/SDH subfamily.</text>
</comment>
<keyword evidence="24" id="KW-1185">Reference proteome</keyword>
<dbReference type="UniPathway" id="UPA00223">
    <property type="reaction ID" value="UER01005"/>
</dbReference>
<keyword evidence="12 20" id="KW-0560">Oxidoreductase</keyword>
<dbReference type="Gene3D" id="3.90.700.10">
    <property type="entry name" value="Succinate dehydrogenase/fumarate reductase flavoprotein, catalytic domain"/>
    <property type="match status" value="1"/>
</dbReference>
<evidence type="ECO:0000259" key="22">
    <source>
        <dbReference type="Pfam" id="PF02910"/>
    </source>
</evidence>
<dbReference type="NCBIfam" id="TIGR01816">
    <property type="entry name" value="sdhA_forward"/>
    <property type="match status" value="1"/>
</dbReference>
<feature type="active site" description="Proton acceptor" evidence="16">
    <location>
        <position position="291"/>
    </location>
</feature>
<dbReference type="GO" id="GO:0022900">
    <property type="term" value="P:electron transport chain"/>
    <property type="evidence" value="ECO:0007669"/>
    <property type="project" value="UniProtKB-UniRule"/>
</dbReference>
<proteinExistence type="inferred from homology"/>
<dbReference type="GO" id="GO:0006099">
    <property type="term" value="P:tricarboxylic acid cycle"/>
    <property type="evidence" value="ECO:0007669"/>
    <property type="project" value="UniProtKB-UniRule"/>
</dbReference>
<dbReference type="FunFam" id="4.10.80.40:FF:000002">
    <property type="entry name" value="Succinate dehydrogenase [ubiquinone] flavoprotein subunit, mitochondrial"/>
    <property type="match status" value="1"/>
</dbReference>
<dbReference type="PIRSF" id="PIRSF000171">
    <property type="entry name" value="SDHA_APRA_LASPO"/>
    <property type="match status" value="1"/>
</dbReference>
<gene>
    <name evidence="23" type="ORF">GTQ45_00760</name>
</gene>
<dbReference type="InterPro" id="IPR003953">
    <property type="entry name" value="FAD-dep_OxRdtase_2_FAD-bd"/>
</dbReference>
<dbReference type="GO" id="GO:0005886">
    <property type="term" value="C:plasma membrane"/>
    <property type="evidence" value="ECO:0007669"/>
    <property type="project" value="UniProtKB-SubCell"/>
</dbReference>
<evidence type="ECO:0000313" key="24">
    <source>
        <dbReference type="Proteomes" id="UP000470384"/>
    </source>
</evidence>
<dbReference type="FunFam" id="3.90.700.10:FF:000001">
    <property type="entry name" value="Mitochondrial succinate dehydrogenase flavoprotein subunit"/>
    <property type="match status" value="1"/>
</dbReference>
<dbReference type="AlphaFoldDB" id="A0A845Q7C2"/>
<feature type="binding site" evidence="17">
    <location>
        <position position="247"/>
    </location>
    <ligand>
        <name>substrate</name>
    </ligand>
</feature>
<name>A0A845Q7C2_9HYPH</name>
<comment type="pathway">
    <text evidence="2 20">Carbohydrate metabolism; tricarboxylic acid cycle; fumarate from succinate (bacterial route): step 1/1.</text>
</comment>
<dbReference type="Pfam" id="PF00890">
    <property type="entry name" value="FAD_binding_2"/>
    <property type="match status" value="1"/>
</dbReference>
<feature type="binding site" evidence="18">
    <location>
        <position position="226"/>
    </location>
    <ligand>
        <name>FAD</name>
        <dbReference type="ChEBI" id="CHEBI:57692"/>
    </ligand>
</feature>
<evidence type="ECO:0000256" key="1">
    <source>
        <dbReference type="ARBA" id="ARBA00004515"/>
    </source>
</evidence>
<keyword evidence="13 20" id="KW-0472">Membrane</keyword>
<evidence type="ECO:0000256" key="9">
    <source>
        <dbReference type="ARBA" id="ARBA00022630"/>
    </source>
</evidence>
<dbReference type="Pfam" id="PF02910">
    <property type="entry name" value="Succ_DH_flav_C"/>
    <property type="match status" value="1"/>
</dbReference>
<comment type="catalytic activity">
    <reaction evidence="14 20">
        <text>a quinone + succinate = fumarate + a quinol</text>
        <dbReference type="Rhea" id="RHEA:40523"/>
        <dbReference type="ChEBI" id="CHEBI:24646"/>
        <dbReference type="ChEBI" id="CHEBI:29806"/>
        <dbReference type="ChEBI" id="CHEBI:30031"/>
        <dbReference type="ChEBI" id="CHEBI:132124"/>
        <dbReference type="EC" id="1.3.5.1"/>
    </reaction>
</comment>
<feature type="binding site" evidence="18">
    <location>
        <position position="392"/>
    </location>
    <ligand>
        <name>FAD</name>
        <dbReference type="ChEBI" id="CHEBI:57692"/>
    </ligand>
</feature>
<dbReference type="RefSeq" id="WP_160586390.1">
    <property type="nucleotide sequence ID" value="NZ_BMHN01000001.1"/>
</dbReference>